<proteinExistence type="predicted"/>
<sequence length="61" mass="6738">MFLHSLPSSIRRALPVAAHGLLELGTRTSSSWHRCAVAVTKRCILHTFRSPSPQLSTAARR</sequence>
<evidence type="ECO:0000313" key="2">
    <source>
        <dbReference type="Proteomes" id="UP000006591"/>
    </source>
</evidence>
<dbReference type="Gramene" id="ONIVA10G16920.1">
    <property type="protein sequence ID" value="ONIVA10G16920.1"/>
    <property type="gene ID" value="ONIVA10G16920"/>
</dbReference>
<reference evidence="1" key="1">
    <citation type="submission" date="2015-04" db="UniProtKB">
        <authorList>
            <consortium name="EnsemblPlants"/>
        </authorList>
    </citation>
    <scope>IDENTIFICATION</scope>
    <source>
        <strain evidence="1">SL10</strain>
    </source>
</reference>
<dbReference type="HOGENOM" id="CLU_2926619_0_0_1"/>
<accession>A0A0E0IUX8</accession>
<evidence type="ECO:0000313" key="1">
    <source>
        <dbReference type="EnsemblPlants" id="ONIVA10G16920.1"/>
    </source>
</evidence>
<dbReference type="Proteomes" id="UP000006591">
    <property type="component" value="Chromosome 10"/>
</dbReference>
<dbReference type="AlphaFoldDB" id="A0A0E0IUX8"/>
<dbReference type="EnsemblPlants" id="ONIVA10G16920.1">
    <property type="protein sequence ID" value="ONIVA10G16920.1"/>
    <property type="gene ID" value="ONIVA10G16920"/>
</dbReference>
<reference evidence="1" key="2">
    <citation type="submission" date="2018-04" db="EMBL/GenBank/DDBJ databases">
        <title>OnivRS2 (Oryza nivara Reference Sequence Version 2).</title>
        <authorList>
            <person name="Zhang J."/>
            <person name="Kudrna D."/>
            <person name="Lee S."/>
            <person name="Talag J."/>
            <person name="Rajasekar S."/>
            <person name="Welchert J."/>
            <person name="Hsing Y.-I."/>
            <person name="Wing R.A."/>
        </authorList>
    </citation>
    <scope>NUCLEOTIDE SEQUENCE [LARGE SCALE GENOMIC DNA]</scope>
</reference>
<protein>
    <submittedName>
        <fullName evidence="1">Uncharacterized protein</fullName>
    </submittedName>
</protein>
<name>A0A0E0IUX8_ORYNI</name>
<organism evidence="1">
    <name type="scientific">Oryza nivara</name>
    <name type="common">Indian wild rice</name>
    <name type="synonym">Oryza sativa f. spontanea</name>
    <dbReference type="NCBI Taxonomy" id="4536"/>
    <lineage>
        <taxon>Eukaryota</taxon>
        <taxon>Viridiplantae</taxon>
        <taxon>Streptophyta</taxon>
        <taxon>Embryophyta</taxon>
        <taxon>Tracheophyta</taxon>
        <taxon>Spermatophyta</taxon>
        <taxon>Magnoliopsida</taxon>
        <taxon>Liliopsida</taxon>
        <taxon>Poales</taxon>
        <taxon>Poaceae</taxon>
        <taxon>BOP clade</taxon>
        <taxon>Oryzoideae</taxon>
        <taxon>Oryzeae</taxon>
        <taxon>Oryzinae</taxon>
        <taxon>Oryza</taxon>
    </lineage>
</organism>
<keyword evidence="2" id="KW-1185">Reference proteome</keyword>